<evidence type="ECO:0000256" key="1">
    <source>
        <dbReference type="ARBA" id="ARBA00001946"/>
    </source>
</evidence>
<comment type="catalytic activity">
    <reaction evidence="10">
        <text>L-threonyl-[protein] + FAD = FMN-L-threonyl-[protein] + AMP + H(+)</text>
        <dbReference type="Rhea" id="RHEA:36847"/>
        <dbReference type="Rhea" id="RHEA-COMP:11060"/>
        <dbReference type="Rhea" id="RHEA-COMP:11061"/>
        <dbReference type="ChEBI" id="CHEBI:15378"/>
        <dbReference type="ChEBI" id="CHEBI:30013"/>
        <dbReference type="ChEBI" id="CHEBI:57692"/>
        <dbReference type="ChEBI" id="CHEBI:74257"/>
        <dbReference type="ChEBI" id="CHEBI:456215"/>
        <dbReference type="EC" id="2.7.1.180"/>
    </reaction>
</comment>
<evidence type="ECO:0000256" key="8">
    <source>
        <dbReference type="ARBA" id="ARBA00022842"/>
    </source>
</evidence>
<evidence type="ECO:0000256" key="4">
    <source>
        <dbReference type="ARBA" id="ARBA00022630"/>
    </source>
</evidence>
<sequence length="331" mass="35378">MPSAARPPLRRTWPRRPTTPRFRRRLTRKWTPPGTPLRMPRRPWSAAHGAAEMRPEPTLEASALGTQLQATGPGAALAVGEVLRLETVLTRFRASPLSTLNREGYLFNPPIELVLAVQHALDVERQTGGLITPTVLGALRAAGYDAAPGSAPGELVTVPGCLGIDCSTHEVRLPAGVILDLGGTGKGWIAQRASRVMHGAFVLDAGGDMVIQHTRPVAVEIEHPYGGPPGRLHVPSGRHGVATSSVLKRAWPGGHHLIDPRTGRPLESRFVQATALSTGILSAEVLAKLALFGEDALNAYEAHLGLRPSLWAYDAVGQLWTRAPAGWEQAA</sequence>
<reference evidence="12 13" key="1">
    <citation type="submission" date="2018-01" db="EMBL/GenBank/DDBJ databases">
        <title>Deinococcus koreensis sp. nov., a radiation-resistant bacterium isolated from river water.</title>
        <authorList>
            <person name="Choi A."/>
        </authorList>
    </citation>
    <scope>NUCLEOTIDE SEQUENCE [LARGE SCALE GENOMIC DNA]</scope>
    <source>
        <strain evidence="12 13">SJW1-2</strain>
    </source>
</reference>
<keyword evidence="6" id="KW-0479">Metal-binding</keyword>
<dbReference type="AlphaFoldDB" id="A0A2K3URW4"/>
<gene>
    <name evidence="12" type="ORF">CVO96_19340</name>
</gene>
<keyword evidence="13" id="KW-1185">Reference proteome</keyword>
<dbReference type="EMBL" id="PPPD01000004">
    <property type="protein sequence ID" value="PNY79285.1"/>
    <property type="molecule type" value="Genomic_DNA"/>
</dbReference>
<proteinExistence type="predicted"/>
<evidence type="ECO:0000256" key="3">
    <source>
        <dbReference type="ARBA" id="ARBA00016337"/>
    </source>
</evidence>
<dbReference type="PANTHER" id="PTHR30040">
    <property type="entry name" value="THIAMINE BIOSYNTHESIS LIPOPROTEIN APBE"/>
    <property type="match status" value="1"/>
</dbReference>
<evidence type="ECO:0000256" key="11">
    <source>
        <dbReference type="SAM" id="MobiDB-lite"/>
    </source>
</evidence>
<dbReference type="EC" id="2.7.1.180" evidence="2"/>
<feature type="region of interest" description="Disordered" evidence="11">
    <location>
        <begin position="1"/>
        <end position="50"/>
    </location>
</feature>
<dbReference type="InterPro" id="IPR024932">
    <property type="entry name" value="ApbE"/>
</dbReference>
<evidence type="ECO:0000256" key="7">
    <source>
        <dbReference type="ARBA" id="ARBA00022827"/>
    </source>
</evidence>
<dbReference type="GO" id="GO:0046872">
    <property type="term" value="F:metal ion binding"/>
    <property type="evidence" value="ECO:0007669"/>
    <property type="project" value="UniProtKB-KW"/>
</dbReference>
<accession>A0A2K3URW4</accession>
<dbReference type="PANTHER" id="PTHR30040:SF2">
    <property type="entry name" value="FAD:PROTEIN FMN TRANSFERASE"/>
    <property type="match status" value="1"/>
</dbReference>
<dbReference type="Pfam" id="PF02424">
    <property type="entry name" value="ApbE"/>
    <property type="match status" value="1"/>
</dbReference>
<evidence type="ECO:0000256" key="5">
    <source>
        <dbReference type="ARBA" id="ARBA00022679"/>
    </source>
</evidence>
<evidence type="ECO:0000256" key="6">
    <source>
        <dbReference type="ARBA" id="ARBA00022723"/>
    </source>
</evidence>
<dbReference type="InterPro" id="IPR003374">
    <property type="entry name" value="ApbE-like_sf"/>
</dbReference>
<dbReference type="OrthoDB" id="9778595at2"/>
<evidence type="ECO:0000256" key="10">
    <source>
        <dbReference type="ARBA" id="ARBA00048540"/>
    </source>
</evidence>
<organism evidence="12 13">
    <name type="scientific">Deinococcus koreensis</name>
    <dbReference type="NCBI Taxonomy" id="2054903"/>
    <lineage>
        <taxon>Bacteria</taxon>
        <taxon>Thermotogati</taxon>
        <taxon>Deinococcota</taxon>
        <taxon>Deinococci</taxon>
        <taxon>Deinococcales</taxon>
        <taxon>Deinococcaceae</taxon>
        <taxon>Deinococcus</taxon>
    </lineage>
</organism>
<dbReference type="SUPFAM" id="SSF143631">
    <property type="entry name" value="ApbE-like"/>
    <property type="match status" value="1"/>
</dbReference>
<keyword evidence="5 12" id="KW-0808">Transferase</keyword>
<evidence type="ECO:0000256" key="2">
    <source>
        <dbReference type="ARBA" id="ARBA00011955"/>
    </source>
</evidence>
<comment type="caution">
    <text evidence="12">The sequence shown here is derived from an EMBL/GenBank/DDBJ whole genome shotgun (WGS) entry which is preliminary data.</text>
</comment>
<dbReference type="GO" id="GO:0016740">
    <property type="term" value="F:transferase activity"/>
    <property type="evidence" value="ECO:0007669"/>
    <property type="project" value="UniProtKB-KW"/>
</dbReference>
<keyword evidence="4" id="KW-0285">Flavoprotein</keyword>
<evidence type="ECO:0000313" key="13">
    <source>
        <dbReference type="Proteomes" id="UP000236379"/>
    </source>
</evidence>
<protein>
    <recommendedName>
        <fullName evidence="3">FAD:protein FMN transferase</fullName>
        <ecNumber evidence="2">2.7.1.180</ecNumber>
    </recommendedName>
    <alternativeName>
        <fullName evidence="9">Flavin transferase</fullName>
    </alternativeName>
</protein>
<dbReference type="Gene3D" id="3.10.520.10">
    <property type="entry name" value="ApbE-like domains"/>
    <property type="match status" value="1"/>
</dbReference>
<dbReference type="Proteomes" id="UP000236379">
    <property type="component" value="Unassembled WGS sequence"/>
</dbReference>
<evidence type="ECO:0000256" key="9">
    <source>
        <dbReference type="ARBA" id="ARBA00031306"/>
    </source>
</evidence>
<name>A0A2K3URW4_9DEIO</name>
<keyword evidence="8" id="KW-0460">Magnesium</keyword>
<keyword evidence="7" id="KW-0274">FAD</keyword>
<evidence type="ECO:0000313" key="12">
    <source>
        <dbReference type="EMBL" id="PNY79285.1"/>
    </source>
</evidence>
<comment type="cofactor">
    <cofactor evidence="1">
        <name>Mg(2+)</name>
        <dbReference type="ChEBI" id="CHEBI:18420"/>
    </cofactor>
</comment>